<feature type="transmembrane region" description="Helical" evidence="1">
    <location>
        <begin position="110"/>
        <end position="132"/>
    </location>
</feature>
<keyword evidence="1" id="KW-1133">Transmembrane helix</keyword>
<evidence type="ECO:0000313" key="2">
    <source>
        <dbReference type="EMBL" id="MPM65374.1"/>
    </source>
</evidence>
<gene>
    <name evidence="2" type="ORF">SDC9_112270</name>
</gene>
<sequence length="306" mass="35444">MNMQNNSIENFLQSVCKFIRTEEKAKDIQDELRDHIYSYIEEYTKDGMSTDAAITMALKQMGDPNILSKIYKDKTSKFSRLLHIFLVIIVLSISTFSGLAFSYINNFNNLNMFFISVLLDICINLCLGIYIIDIIRTYKKERELSKLDPLFYIQSYKSSIWEEKVIKYTQIFLITISFILLMSILSKFIHIQSSEVLSSFLFNLNSLSFFIYIIIYLSILTPKGKHTIVYSDGILTFKYFIPWNNIQGYMWSKESINGKVCYSLEFSLKKSSKISSGRAPIKVSSSQVNLINELLKNNNIDEIPCS</sequence>
<dbReference type="EMBL" id="VSSQ01020480">
    <property type="protein sequence ID" value="MPM65374.1"/>
    <property type="molecule type" value="Genomic_DNA"/>
</dbReference>
<feature type="transmembrane region" description="Helical" evidence="1">
    <location>
        <begin position="171"/>
        <end position="190"/>
    </location>
</feature>
<keyword evidence="1" id="KW-0812">Transmembrane</keyword>
<accession>A0A645BUA2</accession>
<evidence type="ECO:0000256" key="1">
    <source>
        <dbReference type="SAM" id="Phobius"/>
    </source>
</evidence>
<dbReference type="AlphaFoldDB" id="A0A645BUA2"/>
<evidence type="ECO:0008006" key="3">
    <source>
        <dbReference type="Google" id="ProtNLM"/>
    </source>
</evidence>
<keyword evidence="1" id="KW-0472">Membrane</keyword>
<protein>
    <recommendedName>
        <fullName evidence="3">DUF5673 domain-containing protein</fullName>
    </recommendedName>
</protein>
<dbReference type="InterPro" id="IPR047928">
    <property type="entry name" value="Perm_prefix_1"/>
</dbReference>
<feature type="transmembrane region" description="Helical" evidence="1">
    <location>
        <begin position="196"/>
        <end position="217"/>
    </location>
</feature>
<feature type="transmembrane region" description="Helical" evidence="1">
    <location>
        <begin position="81"/>
        <end position="104"/>
    </location>
</feature>
<reference evidence="2" key="1">
    <citation type="submission" date="2019-08" db="EMBL/GenBank/DDBJ databases">
        <authorList>
            <person name="Kucharzyk K."/>
            <person name="Murdoch R.W."/>
            <person name="Higgins S."/>
            <person name="Loffler F."/>
        </authorList>
    </citation>
    <scope>NUCLEOTIDE SEQUENCE</scope>
</reference>
<dbReference type="NCBIfam" id="NF038403">
    <property type="entry name" value="perm_prefix_1"/>
    <property type="match status" value="1"/>
</dbReference>
<name>A0A645BUA2_9ZZZZ</name>
<proteinExistence type="predicted"/>
<comment type="caution">
    <text evidence="2">The sequence shown here is derived from an EMBL/GenBank/DDBJ whole genome shotgun (WGS) entry which is preliminary data.</text>
</comment>
<organism evidence="2">
    <name type="scientific">bioreactor metagenome</name>
    <dbReference type="NCBI Taxonomy" id="1076179"/>
    <lineage>
        <taxon>unclassified sequences</taxon>
        <taxon>metagenomes</taxon>
        <taxon>ecological metagenomes</taxon>
    </lineage>
</organism>